<evidence type="ECO:0000256" key="4">
    <source>
        <dbReference type="ARBA" id="ARBA00022989"/>
    </source>
</evidence>
<keyword evidence="8" id="KW-1185">Reference proteome</keyword>
<accession>A0A8R1YC63</accession>
<evidence type="ECO:0000256" key="6">
    <source>
        <dbReference type="SAM" id="Phobius"/>
    </source>
</evidence>
<proteinExistence type="inferred from homology"/>
<dbReference type="Pfam" id="PF10317">
    <property type="entry name" value="7TM_GPCR_Srd"/>
    <property type="match status" value="1"/>
</dbReference>
<dbReference type="PANTHER" id="PTHR22945:SF40">
    <property type="entry name" value="SERPENTINE RECEPTOR, CLASS D (DELTA)-RELATED"/>
    <property type="match status" value="1"/>
</dbReference>
<dbReference type="InterPro" id="IPR050920">
    <property type="entry name" value="Nematode_rcpt-like_delta"/>
</dbReference>
<evidence type="ECO:0000256" key="2">
    <source>
        <dbReference type="ARBA" id="ARBA00009166"/>
    </source>
</evidence>
<feature type="transmembrane region" description="Helical" evidence="6">
    <location>
        <begin position="362"/>
        <end position="390"/>
    </location>
</feature>
<comment type="subcellular location">
    <subcellularLocation>
        <location evidence="1">Membrane</location>
        <topology evidence="1">Multi-pass membrane protein</topology>
    </subcellularLocation>
</comment>
<evidence type="ECO:0000256" key="1">
    <source>
        <dbReference type="ARBA" id="ARBA00004141"/>
    </source>
</evidence>
<dbReference type="PANTHER" id="PTHR22945">
    <property type="entry name" value="SERPENTINE RECEPTOR, CLASS D DELTA"/>
    <property type="match status" value="1"/>
</dbReference>
<protein>
    <recommendedName>
        <fullName evidence="9">G protein-coupled receptor</fullName>
    </recommendedName>
</protein>
<feature type="transmembrane region" description="Helical" evidence="6">
    <location>
        <begin position="277"/>
        <end position="300"/>
    </location>
</feature>
<dbReference type="GO" id="GO:0016020">
    <property type="term" value="C:membrane"/>
    <property type="evidence" value="ECO:0007669"/>
    <property type="project" value="UniProtKB-SubCell"/>
</dbReference>
<dbReference type="Proteomes" id="UP000005239">
    <property type="component" value="Unassembled WGS sequence"/>
</dbReference>
<organism evidence="7 8">
    <name type="scientific">Pristionchus pacificus</name>
    <name type="common">Parasitic nematode worm</name>
    <dbReference type="NCBI Taxonomy" id="54126"/>
    <lineage>
        <taxon>Eukaryota</taxon>
        <taxon>Metazoa</taxon>
        <taxon>Ecdysozoa</taxon>
        <taxon>Nematoda</taxon>
        <taxon>Chromadorea</taxon>
        <taxon>Rhabditida</taxon>
        <taxon>Rhabditina</taxon>
        <taxon>Diplogasteromorpha</taxon>
        <taxon>Diplogasteroidea</taxon>
        <taxon>Neodiplogasteridae</taxon>
        <taxon>Pristionchus</taxon>
    </lineage>
</organism>
<dbReference type="InterPro" id="IPR019428">
    <property type="entry name" value="7TM_GPCR_serpentine_rcpt_Str"/>
</dbReference>
<feature type="transmembrane region" description="Helical" evidence="6">
    <location>
        <begin position="312"/>
        <end position="334"/>
    </location>
</feature>
<feature type="transmembrane region" description="Helical" evidence="6">
    <location>
        <begin position="402"/>
        <end position="421"/>
    </location>
</feature>
<dbReference type="Pfam" id="PF10326">
    <property type="entry name" value="7TM_GPCR_Str"/>
    <property type="match status" value="1"/>
</dbReference>
<dbReference type="AlphaFoldDB" id="A0A8R1YC63"/>
<gene>
    <name evidence="7" type="primary">WBGene00105111</name>
</gene>
<feature type="transmembrane region" description="Helical" evidence="6">
    <location>
        <begin position="456"/>
        <end position="479"/>
    </location>
</feature>
<dbReference type="InterPro" id="IPR019421">
    <property type="entry name" value="7TM_GPCR_serpentine_rcpt_Srd"/>
</dbReference>
<comment type="similarity">
    <text evidence="2">Belongs to the nematode receptor-like protein srd family.</text>
</comment>
<feature type="transmembrane region" description="Helical" evidence="6">
    <location>
        <begin position="221"/>
        <end position="242"/>
    </location>
</feature>
<evidence type="ECO:0000256" key="3">
    <source>
        <dbReference type="ARBA" id="ARBA00022692"/>
    </source>
</evidence>
<feature type="transmembrane region" description="Helical" evidence="6">
    <location>
        <begin position="500"/>
        <end position="524"/>
    </location>
</feature>
<feature type="transmembrane region" description="Helical" evidence="6">
    <location>
        <begin position="195"/>
        <end position="214"/>
    </location>
</feature>
<evidence type="ECO:0000313" key="7">
    <source>
        <dbReference type="EnsemblMetazoa" id="PPA15557.1"/>
    </source>
</evidence>
<evidence type="ECO:0000313" key="8">
    <source>
        <dbReference type="Proteomes" id="UP000005239"/>
    </source>
</evidence>
<sequence>MAEAPPLALTIIHFSTYYVLKHLIPSATKTQLFSLGAFSVTFFALMITDDGILAILTASGYGITSTMLALSHQSLLQTIVHLFAHNNCCHRMSGTSTELDNKKQLKVLRSVLFVLAHRVGQTSTTRKYTGRIRTRRHQLRYDHGRILPGYRSNGGFPGIIRMTAHSTSILLNGESHVIDGPSQRQLFVTLCVQTILPLICLYAPSGLIIFLLLLRIDSNWMAAPLLISCFLPLDSLAVLMSMTEYRQEIGRWLRCNRSKKSGATSRPPQLSDLDPPLALSAVHFCTCSVSIVAGSTLLYIAARYTPVHLRSYAVLIIVLAMVELSSSIGAFLVFPRIVPVGLEGVACVLSGPIVKITSNQTIWFALYLVQLHGTVQYNVFMSVCFCYRYYVLRHESPTRNQVRAFGIAVFSFTFFLFVLFGTTRASKEIAYEHVHKYVPQYDLDPELLSHSLGGPAIVWTVLTAMSMNLVTIFVGRAIFRFLNDRTIHLSERTRNSHKQFAVALTIQGVIGQLILFAALSYSLGQLDIVRSPVMEYSTHMVSEFCIASSPVITLIYIKPYRAELLRLVGRKHEDSSMMKSVVISVAPFRSK</sequence>
<name>A0A8R1YC63_PRIPA</name>
<evidence type="ECO:0008006" key="9">
    <source>
        <dbReference type="Google" id="ProtNLM"/>
    </source>
</evidence>
<evidence type="ECO:0000256" key="5">
    <source>
        <dbReference type="ARBA" id="ARBA00023136"/>
    </source>
</evidence>
<reference evidence="8" key="1">
    <citation type="journal article" date="2008" name="Nat. Genet.">
        <title>The Pristionchus pacificus genome provides a unique perspective on nematode lifestyle and parasitism.</title>
        <authorList>
            <person name="Dieterich C."/>
            <person name="Clifton S.W."/>
            <person name="Schuster L.N."/>
            <person name="Chinwalla A."/>
            <person name="Delehaunty K."/>
            <person name="Dinkelacker I."/>
            <person name="Fulton L."/>
            <person name="Fulton R."/>
            <person name="Godfrey J."/>
            <person name="Minx P."/>
            <person name="Mitreva M."/>
            <person name="Roeseler W."/>
            <person name="Tian H."/>
            <person name="Witte H."/>
            <person name="Yang S.P."/>
            <person name="Wilson R.K."/>
            <person name="Sommer R.J."/>
        </authorList>
    </citation>
    <scope>NUCLEOTIDE SEQUENCE [LARGE SCALE GENOMIC DNA]</scope>
    <source>
        <strain evidence="8">PS312</strain>
    </source>
</reference>
<keyword evidence="3 6" id="KW-0812">Transmembrane</keyword>
<keyword evidence="4 6" id="KW-1133">Transmembrane helix</keyword>
<dbReference type="EnsemblMetazoa" id="PPA15557.1">
    <property type="protein sequence ID" value="PPA15557.1"/>
    <property type="gene ID" value="WBGene00105111"/>
</dbReference>
<reference evidence="7" key="2">
    <citation type="submission" date="2022-06" db="UniProtKB">
        <authorList>
            <consortium name="EnsemblMetazoa"/>
        </authorList>
    </citation>
    <scope>IDENTIFICATION</scope>
    <source>
        <strain evidence="7">PS312</strain>
    </source>
</reference>
<keyword evidence="5 6" id="KW-0472">Membrane</keyword>